<evidence type="ECO:0000313" key="5">
    <source>
        <dbReference type="EMBL" id="MEL0565775.1"/>
    </source>
</evidence>
<reference evidence="4 6" key="1">
    <citation type="submission" date="2019-09" db="EMBL/GenBank/DDBJ databases">
        <title>Draft genome sequence assemblies of isolates from the urinary tract.</title>
        <authorList>
            <person name="Mores C.R."/>
            <person name="Putonti C."/>
            <person name="Wolfe A.J."/>
        </authorList>
    </citation>
    <scope>NUCLEOTIDE SEQUENCE [LARGE SCALE GENOMIC DNA]</scope>
    <source>
        <strain evidence="4 6">UMB246</strain>
    </source>
</reference>
<dbReference type="InterPro" id="IPR009057">
    <property type="entry name" value="Homeodomain-like_sf"/>
</dbReference>
<protein>
    <submittedName>
        <fullName evidence="5">Helix-turn-helix domain-containing protein</fullName>
    </submittedName>
    <submittedName>
        <fullName evidence="4">TetR/AcrR family transcriptional regulator</fullName>
    </submittedName>
</protein>
<comment type="caution">
    <text evidence="4">The sequence shown here is derived from an EMBL/GenBank/DDBJ whole genome shotgun (WGS) entry which is preliminary data.</text>
</comment>
<proteinExistence type="predicted"/>
<sequence length="187" mass="21063">MEVKILVKKRTLDLSKVLAATSELIDKQGIAAVTFPNLAKKLGIRSQSLYHYIDNRTQLLSLVGANRIKALNENLKENLVGMSGQEAILKFCDLIRDYLLEDSALAAILYHLNEYERDAEINIELLKVIELGTKLKSDEDEPISVHALVGAVLGYVFFDRSAIFSGESKEERNSNYHQMILRLIETV</sequence>
<dbReference type="InterPro" id="IPR001647">
    <property type="entry name" value="HTH_TetR"/>
</dbReference>
<reference evidence="5 7" key="2">
    <citation type="submission" date="2024-04" db="EMBL/GenBank/DDBJ databases">
        <title>Three lactobacilli isolated from voided urine samples from females with type 2 diabetes.</title>
        <authorList>
            <person name="Kula A."/>
            <person name="Stegman N."/>
            <person name="Putonti C."/>
        </authorList>
    </citation>
    <scope>NUCLEOTIDE SEQUENCE [LARGE SCALE GENOMIC DNA]</scope>
    <source>
        <strain evidence="5 7">1855</strain>
    </source>
</reference>
<dbReference type="PROSITE" id="PS50977">
    <property type="entry name" value="HTH_TETR_2"/>
    <property type="match status" value="1"/>
</dbReference>
<evidence type="ECO:0000259" key="3">
    <source>
        <dbReference type="PROSITE" id="PS50977"/>
    </source>
</evidence>
<name>A0A5N1IFK6_LACJE</name>
<evidence type="ECO:0000256" key="2">
    <source>
        <dbReference type="PROSITE-ProRule" id="PRU00335"/>
    </source>
</evidence>
<dbReference type="AlphaFoldDB" id="A0A5N1IFK6"/>
<feature type="domain" description="HTH tetR-type" evidence="3">
    <location>
        <begin position="11"/>
        <end position="71"/>
    </location>
</feature>
<keyword evidence="7" id="KW-1185">Reference proteome</keyword>
<gene>
    <name evidence="5" type="ORF">AAC431_07610</name>
    <name evidence="4" type="ORF">F6H94_01290</name>
</gene>
<dbReference type="OrthoDB" id="71867at2"/>
<dbReference type="Proteomes" id="UP000327236">
    <property type="component" value="Unassembled WGS sequence"/>
</dbReference>
<accession>A0A5N1IFK6</accession>
<dbReference type="Pfam" id="PF00440">
    <property type="entry name" value="TetR_N"/>
    <property type="match status" value="1"/>
</dbReference>
<dbReference type="GO" id="GO:0003677">
    <property type="term" value="F:DNA binding"/>
    <property type="evidence" value="ECO:0007669"/>
    <property type="project" value="UniProtKB-UniRule"/>
</dbReference>
<organism evidence="4 6">
    <name type="scientific">Lactobacillus jensenii</name>
    <dbReference type="NCBI Taxonomy" id="109790"/>
    <lineage>
        <taxon>Bacteria</taxon>
        <taxon>Bacillati</taxon>
        <taxon>Bacillota</taxon>
        <taxon>Bacilli</taxon>
        <taxon>Lactobacillales</taxon>
        <taxon>Lactobacillaceae</taxon>
        <taxon>Lactobacillus</taxon>
    </lineage>
</organism>
<dbReference type="EMBL" id="VYWW01000004">
    <property type="protein sequence ID" value="KAA9324009.1"/>
    <property type="molecule type" value="Genomic_DNA"/>
</dbReference>
<evidence type="ECO:0000256" key="1">
    <source>
        <dbReference type="ARBA" id="ARBA00023125"/>
    </source>
</evidence>
<dbReference type="EMBL" id="JBBVUL010000016">
    <property type="protein sequence ID" value="MEL0565775.1"/>
    <property type="molecule type" value="Genomic_DNA"/>
</dbReference>
<dbReference type="Proteomes" id="UP001385848">
    <property type="component" value="Unassembled WGS sequence"/>
</dbReference>
<dbReference type="SUPFAM" id="SSF46689">
    <property type="entry name" value="Homeodomain-like"/>
    <property type="match status" value="1"/>
</dbReference>
<evidence type="ECO:0000313" key="4">
    <source>
        <dbReference type="EMBL" id="KAA9324009.1"/>
    </source>
</evidence>
<dbReference type="KEGG" id="lje:BUE77_07465"/>
<dbReference type="Gene3D" id="1.10.357.10">
    <property type="entry name" value="Tetracycline Repressor, domain 2"/>
    <property type="match status" value="1"/>
</dbReference>
<dbReference type="PRINTS" id="PR00455">
    <property type="entry name" value="HTHTETR"/>
</dbReference>
<feature type="DNA-binding region" description="H-T-H motif" evidence="2">
    <location>
        <begin position="34"/>
        <end position="53"/>
    </location>
</feature>
<evidence type="ECO:0000313" key="6">
    <source>
        <dbReference type="Proteomes" id="UP000327236"/>
    </source>
</evidence>
<keyword evidence="1 2" id="KW-0238">DNA-binding</keyword>
<evidence type="ECO:0000313" key="7">
    <source>
        <dbReference type="Proteomes" id="UP001385848"/>
    </source>
</evidence>